<comment type="caution">
    <text evidence="2">The sequence shown here is derived from an EMBL/GenBank/DDBJ whole genome shotgun (WGS) entry which is preliminary data.</text>
</comment>
<dbReference type="NCBIfam" id="NF045648">
    <property type="entry name" value="2X_seleno_MbdU"/>
    <property type="match status" value="1"/>
</dbReference>
<name>A0ABT1Y8R8_9FIRM</name>
<protein>
    <submittedName>
        <fullName evidence="2">DUF5714 domain-containing protein</fullName>
    </submittedName>
</protein>
<evidence type="ECO:0000313" key="2">
    <source>
        <dbReference type="EMBL" id="MCR6546968.1"/>
    </source>
</evidence>
<evidence type="ECO:0000313" key="3">
    <source>
        <dbReference type="Proteomes" id="UP001524944"/>
    </source>
</evidence>
<reference evidence="2 3" key="1">
    <citation type="submission" date="2022-08" db="EMBL/GenBank/DDBJ databases">
        <title>Proteogenomics of the novel Dehalobacterium formicoaceticum strain EZ94 highlights a key role of methyltransferases during anaerobic dichloromethane degradation.</title>
        <authorList>
            <person name="Wasmund K."/>
        </authorList>
    </citation>
    <scope>NUCLEOTIDE SEQUENCE [LARGE SCALE GENOMIC DNA]</scope>
    <source>
        <strain evidence="2 3">EZ94</strain>
    </source>
</reference>
<dbReference type="InterPro" id="IPR043768">
    <property type="entry name" value="DUF5714"/>
</dbReference>
<accession>A0ABT1Y8R8</accession>
<feature type="domain" description="DUF5714" evidence="1">
    <location>
        <begin position="72"/>
        <end position="248"/>
    </location>
</feature>
<dbReference type="Pfam" id="PF10050">
    <property type="entry name" value="DUF2284"/>
    <property type="match status" value="1"/>
</dbReference>
<evidence type="ECO:0000259" key="1">
    <source>
        <dbReference type="Pfam" id="PF18978"/>
    </source>
</evidence>
<sequence>METNANTKTNTKTNAITNTEHCQMCGQPLTYLSVGKELTCHQCGKTEIGNIYCPNDHYICDDCHGKDLFEVILQVIETTPEKNPFMIAEELMGHGRVPMLGCENAWIAAGSFLAALKNEGTLKVTDDQIHEALQRTRKQALGGYCGLTGVCGIAPAMGACFSVILGASCPKDQETSKTMSVVGDVIHAIASHTGPCCCKAFVRVSLDQAVEYAQKYFNVSLETADKDLVCTYVTRHPHGCRMEKCPYYRPDETAEIHCHSNNNYYAEEIQSLSKMEQLQKKALELGAQNAKIIQTDTIAVAEWVQLKCKYGCPLYDKDTLHPPFAPSAEETRKVIKEYDYALLLAGPDGSKLSQKAIMIEHEAYAIGYYKAFALLSLPFGTSPT</sequence>
<dbReference type="Pfam" id="PF18978">
    <property type="entry name" value="DUF5714"/>
    <property type="match status" value="1"/>
</dbReference>
<proteinExistence type="predicted"/>
<dbReference type="Proteomes" id="UP001524944">
    <property type="component" value="Unassembled WGS sequence"/>
</dbReference>
<keyword evidence="3" id="KW-1185">Reference proteome</keyword>
<gene>
    <name evidence="2" type="ORF">NVS47_15865</name>
</gene>
<dbReference type="EMBL" id="JANPWE010000015">
    <property type="protein sequence ID" value="MCR6546968.1"/>
    <property type="molecule type" value="Genomic_DNA"/>
</dbReference>
<organism evidence="2 3">
    <name type="scientific">Dehalobacterium formicoaceticum</name>
    <dbReference type="NCBI Taxonomy" id="51515"/>
    <lineage>
        <taxon>Bacteria</taxon>
        <taxon>Bacillati</taxon>
        <taxon>Bacillota</taxon>
        <taxon>Clostridia</taxon>
        <taxon>Eubacteriales</taxon>
        <taxon>Peptococcaceae</taxon>
        <taxon>Dehalobacterium</taxon>
    </lineage>
</organism>
<dbReference type="InterPro" id="IPR019271">
    <property type="entry name" value="DUF2284_metal-binding"/>
</dbReference>